<keyword evidence="12" id="KW-0256">Endoplasmic reticulum</keyword>
<evidence type="ECO:0000256" key="3">
    <source>
        <dbReference type="ARBA" id="ARBA00004555"/>
    </source>
</evidence>
<evidence type="ECO:0000256" key="13">
    <source>
        <dbReference type="ARBA" id="ARBA00022833"/>
    </source>
</evidence>
<evidence type="ECO:0000256" key="7">
    <source>
        <dbReference type="ARBA" id="ARBA00022645"/>
    </source>
</evidence>
<evidence type="ECO:0000256" key="18">
    <source>
        <dbReference type="ARBA" id="ARBA00023228"/>
    </source>
</evidence>
<dbReference type="GO" id="GO:0008237">
    <property type="term" value="F:metallopeptidase activity"/>
    <property type="evidence" value="ECO:0007669"/>
    <property type="project" value="UniProtKB-KW"/>
</dbReference>
<comment type="subunit">
    <text evidence="19">Homodimer. The monomeric form is inactive while the homodimer is active.</text>
</comment>
<evidence type="ECO:0000259" key="22">
    <source>
        <dbReference type="Pfam" id="PF04389"/>
    </source>
</evidence>
<evidence type="ECO:0000256" key="20">
    <source>
        <dbReference type="ARBA" id="ARBA00033328"/>
    </source>
</evidence>
<evidence type="ECO:0000256" key="1">
    <source>
        <dbReference type="ARBA" id="ARBA00004240"/>
    </source>
</evidence>
<feature type="domain" description="PA" evidence="21">
    <location>
        <begin position="95"/>
        <end position="187"/>
    </location>
</feature>
<dbReference type="InterPro" id="IPR046450">
    <property type="entry name" value="PA_dom_sf"/>
</dbReference>
<dbReference type="AlphaFoldDB" id="A0ABD5V9D5"/>
<keyword evidence="10" id="KW-0732">Signal</keyword>
<keyword evidence="17" id="KW-0325">Glycoprotein</keyword>
<gene>
    <name evidence="23" type="ORF">ACFQGB_03895</name>
</gene>
<evidence type="ECO:0000259" key="21">
    <source>
        <dbReference type="Pfam" id="PF02225"/>
    </source>
</evidence>
<dbReference type="Pfam" id="PF04389">
    <property type="entry name" value="Peptidase_M28"/>
    <property type="match status" value="1"/>
</dbReference>
<evidence type="ECO:0000256" key="4">
    <source>
        <dbReference type="ARBA" id="ARBA00004613"/>
    </source>
</evidence>
<evidence type="ECO:0000256" key="5">
    <source>
        <dbReference type="ARBA" id="ARBA00014116"/>
    </source>
</evidence>
<evidence type="ECO:0000313" key="24">
    <source>
        <dbReference type="Proteomes" id="UP001596395"/>
    </source>
</evidence>
<dbReference type="GO" id="GO:0004180">
    <property type="term" value="F:carboxypeptidase activity"/>
    <property type="evidence" value="ECO:0007669"/>
    <property type="project" value="UniProtKB-KW"/>
</dbReference>
<dbReference type="GO" id="GO:0005576">
    <property type="term" value="C:extracellular region"/>
    <property type="evidence" value="ECO:0007669"/>
    <property type="project" value="UniProtKB-SubCell"/>
</dbReference>
<dbReference type="Proteomes" id="UP001596395">
    <property type="component" value="Unassembled WGS sequence"/>
</dbReference>
<reference evidence="23 24" key="1">
    <citation type="journal article" date="2019" name="Int. J. Syst. Evol. Microbiol.">
        <title>The Global Catalogue of Microorganisms (GCM) 10K type strain sequencing project: providing services to taxonomists for standard genome sequencing and annotation.</title>
        <authorList>
            <consortium name="The Broad Institute Genomics Platform"/>
            <consortium name="The Broad Institute Genome Sequencing Center for Infectious Disease"/>
            <person name="Wu L."/>
            <person name="Ma J."/>
        </authorList>
    </citation>
    <scope>NUCLEOTIDE SEQUENCE [LARGE SCALE GENOMIC DNA]</scope>
    <source>
        <strain evidence="23 24">GX26</strain>
    </source>
</reference>
<evidence type="ECO:0000256" key="14">
    <source>
        <dbReference type="ARBA" id="ARBA00023034"/>
    </source>
</evidence>
<protein>
    <recommendedName>
        <fullName evidence="5">Carboxypeptidase Q</fullName>
    </recommendedName>
    <alternativeName>
        <fullName evidence="20">Plasma glutamate carboxypeptidase</fullName>
    </alternativeName>
</protein>
<evidence type="ECO:0000256" key="2">
    <source>
        <dbReference type="ARBA" id="ARBA00004371"/>
    </source>
</evidence>
<accession>A0ABD5V9D5</accession>
<evidence type="ECO:0000313" key="23">
    <source>
        <dbReference type="EMBL" id="MFC6951997.1"/>
    </source>
</evidence>
<dbReference type="InterPro" id="IPR039866">
    <property type="entry name" value="CPQ"/>
</dbReference>
<sequence>MDLDSALGATWRDDEPRRFLRRLCELDDRMAGHPGEARAADLVADAFRDAGVRDVDRESFPLTVWTRGATTLRVTDPVDRAFEGVALPYSPSASVDGPLVDVGHGTHAEIADADLDGAIALARTDSPADGRFVHRMESFGHAIDAGAEAFLFRNHIDGQLPPTGSLRFDEPAAAPGVGVSKETGAWLAEYADRDGAVELDVNATIDDGESEFVHGVLGPADADREVVVLAHFDAHDVAEGALDNGCGIAVVVAVARTLCRLDAADALDARVRVAGVGAEEVGLLGGAALADALDLDDVHAVVNVDGAGRHRNLVAMPHGSDDLATAVDAVADAVDHPVRTDADPHPWSDHWPFLRERVPAVQLHSDSGERGRGWGHTAADTFDKTDARVVREHAMLATLLVREIADTEVGRVDEDALRDAMVDQDFDAGMRAAGIWPTDWEA</sequence>
<evidence type="ECO:0000256" key="17">
    <source>
        <dbReference type="ARBA" id="ARBA00023180"/>
    </source>
</evidence>
<evidence type="ECO:0000256" key="15">
    <source>
        <dbReference type="ARBA" id="ARBA00023049"/>
    </source>
</evidence>
<keyword evidence="8" id="KW-0645">Protease</keyword>
<dbReference type="GO" id="GO:0005764">
    <property type="term" value="C:lysosome"/>
    <property type="evidence" value="ECO:0007669"/>
    <property type="project" value="UniProtKB-SubCell"/>
</dbReference>
<keyword evidence="24" id="KW-1185">Reference proteome</keyword>
<evidence type="ECO:0000256" key="16">
    <source>
        <dbReference type="ARBA" id="ARBA00023145"/>
    </source>
</evidence>
<dbReference type="GO" id="GO:0046872">
    <property type="term" value="F:metal ion binding"/>
    <property type="evidence" value="ECO:0007669"/>
    <property type="project" value="UniProtKB-KW"/>
</dbReference>
<evidence type="ECO:0000256" key="10">
    <source>
        <dbReference type="ARBA" id="ARBA00022729"/>
    </source>
</evidence>
<dbReference type="PANTHER" id="PTHR12053:SF3">
    <property type="entry name" value="CARBOXYPEPTIDASE Q"/>
    <property type="match status" value="1"/>
</dbReference>
<dbReference type="Pfam" id="PF02225">
    <property type="entry name" value="PA"/>
    <property type="match status" value="1"/>
</dbReference>
<evidence type="ECO:0000256" key="11">
    <source>
        <dbReference type="ARBA" id="ARBA00022801"/>
    </source>
</evidence>
<evidence type="ECO:0000256" key="9">
    <source>
        <dbReference type="ARBA" id="ARBA00022723"/>
    </source>
</evidence>
<dbReference type="GO" id="GO:0006508">
    <property type="term" value="P:proteolysis"/>
    <property type="evidence" value="ECO:0007669"/>
    <property type="project" value="UniProtKB-KW"/>
</dbReference>
<dbReference type="PANTHER" id="PTHR12053">
    <property type="entry name" value="PROTEASE FAMILY M28 PLASMA GLUTAMATE CARBOXYPEPTIDASE-RELATED"/>
    <property type="match status" value="1"/>
</dbReference>
<proteinExistence type="predicted"/>
<dbReference type="EMBL" id="JBHSXN010000001">
    <property type="protein sequence ID" value="MFC6951997.1"/>
    <property type="molecule type" value="Genomic_DNA"/>
</dbReference>
<keyword evidence="6" id="KW-0964">Secreted</keyword>
<dbReference type="SUPFAM" id="SSF52025">
    <property type="entry name" value="PA domain"/>
    <property type="match status" value="1"/>
</dbReference>
<evidence type="ECO:0000256" key="8">
    <source>
        <dbReference type="ARBA" id="ARBA00022670"/>
    </source>
</evidence>
<evidence type="ECO:0000256" key="19">
    <source>
        <dbReference type="ARBA" id="ARBA00025833"/>
    </source>
</evidence>
<keyword evidence="16" id="KW-0865">Zymogen</keyword>
<evidence type="ECO:0000256" key="6">
    <source>
        <dbReference type="ARBA" id="ARBA00022525"/>
    </source>
</evidence>
<keyword evidence="9" id="KW-0479">Metal-binding</keyword>
<organism evidence="23 24">
    <name type="scientific">Halorubellus litoreus</name>
    <dbReference type="NCBI Taxonomy" id="755308"/>
    <lineage>
        <taxon>Archaea</taxon>
        <taxon>Methanobacteriati</taxon>
        <taxon>Methanobacteriota</taxon>
        <taxon>Stenosarchaea group</taxon>
        <taxon>Halobacteria</taxon>
        <taxon>Halobacteriales</taxon>
        <taxon>Halorubellaceae</taxon>
        <taxon>Halorubellus</taxon>
    </lineage>
</organism>
<comment type="caution">
    <text evidence="23">The sequence shown here is derived from an EMBL/GenBank/DDBJ whole genome shotgun (WGS) entry which is preliminary data.</text>
</comment>
<keyword evidence="15" id="KW-0482">Metalloprotease</keyword>
<dbReference type="Gene3D" id="3.40.630.10">
    <property type="entry name" value="Zn peptidases"/>
    <property type="match status" value="1"/>
</dbReference>
<name>A0ABD5V9D5_9EURY</name>
<dbReference type="InterPro" id="IPR003137">
    <property type="entry name" value="PA_domain"/>
</dbReference>
<keyword evidence="7" id="KW-0121">Carboxypeptidase</keyword>
<keyword evidence="13" id="KW-0862">Zinc</keyword>
<dbReference type="SUPFAM" id="SSF53187">
    <property type="entry name" value="Zn-dependent exopeptidases"/>
    <property type="match status" value="1"/>
</dbReference>
<evidence type="ECO:0000256" key="12">
    <source>
        <dbReference type="ARBA" id="ARBA00022824"/>
    </source>
</evidence>
<dbReference type="Gene3D" id="3.50.30.30">
    <property type="match status" value="1"/>
</dbReference>
<dbReference type="InterPro" id="IPR007484">
    <property type="entry name" value="Peptidase_M28"/>
</dbReference>
<dbReference type="RefSeq" id="WP_336348996.1">
    <property type="nucleotide sequence ID" value="NZ_JAZAQL010000001.1"/>
</dbReference>
<feature type="domain" description="Peptidase M28" evidence="22">
    <location>
        <begin position="213"/>
        <end position="397"/>
    </location>
</feature>
<keyword evidence="14" id="KW-0333">Golgi apparatus</keyword>
<keyword evidence="18" id="KW-0458">Lysosome</keyword>
<comment type="subcellular location">
    <subcellularLocation>
        <location evidence="1">Endoplasmic reticulum</location>
    </subcellularLocation>
    <subcellularLocation>
        <location evidence="3">Golgi apparatus</location>
    </subcellularLocation>
    <subcellularLocation>
        <location evidence="2">Lysosome</location>
    </subcellularLocation>
    <subcellularLocation>
        <location evidence="4">Secreted</location>
    </subcellularLocation>
</comment>
<keyword evidence="11" id="KW-0378">Hydrolase</keyword>